<dbReference type="GO" id="GO:0003700">
    <property type="term" value="F:DNA-binding transcription factor activity"/>
    <property type="evidence" value="ECO:0007669"/>
    <property type="project" value="TreeGrafter"/>
</dbReference>
<dbReference type="InterPro" id="IPR010982">
    <property type="entry name" value="Lambda_DNA-bd_dom_sf"/>
</dbReference>
<sequence>MKATTIYDVAKEAGVSIATVSNVINGKGNVGKKKREEIFKVMNRLQYKPSVIASALMGKKTYTLGLLIPDVSNPFFSEIARAVEDMAHEEGYSVIVCSTDNNDERIEKYIKLLEQKSVDGVLIGTGVENANIIAKLSENSVPIVMIARETPDIDVHSVLTDDFKGGSLAAGHLLQLGHENVAILSENAKFSSSKERVRGFRFALFEAGKTLDDERIVACRSTIRDGKRAAELLLGGPNPPTAIFCCNDMLAIGALQAARECGVRVPEKLSIIGFDNTILSTVTNPSLTTIAQPTDEMAKLAFGLLLSSPDGVTDAIRQRIVMQPKLVVRESTGPSPHEAAGR</sequence>
<dbReference type="InterPro" id="IPR000843">
    <property type="entry name" value="HTH_LacI"/>
</dbReference>
<dbReference type="RefSeq" id="WP_248553014.1">
    <property type="nucleotide sequence ID" value="NZ_JALPRK010000018.1"/>
</dbReference>
<feature type="domain" description="HTH lacI-type" evidence="4">
    <location>
        <begin position="4"/>
        <end position="58"/>
    </location>
</feature>
<dbReference type="InterPro" id="IPR001761">
    <property type="entry name" value="Peripla_BP/Lac1_sug-bd_dom"/>
</dbReference>
<dbReference type="CDD" id="cd06267">
    <property type="entry name" value="PBP1_LacI_sugar_binding-like"/>
    <property type="match status" value="1"/>
</dbReference>
<dbReference type="Gene3D" id="3.40.50.2300">
    <property type="match status" value="2"/>
</dbReference>
<proteinExistence type="predicted"/>
<dbReference type="PROSITE" id="PS50932">
    <property type="entry name" value="HTH_LACI_2"/>
    <property type="match status" value="1"/>
</dbReference>
<name>A0A9X1Y1R5_9BACL</name>
<organism evidence="5 6">
    <name type="scientific">Paenibacillus mellifer</name>
    <dbReference type="NCBI Taxonomy" id="2937794"/>
    <lineage>
        <taxon>Bacteria</taxon>
        <taxon>Bacillati</taxon>
        <taxon>Bacillota</taxon>
        <taxon>Bacilli</taxon>
        <taxon>Bacillales</taxon>
        <taxon>Paenibacillaceae</taxon>
        <taxon>Paenibacillus</taxon>
    </lineage>
</organism>
<dbReference type="Pfam" id="PF00356">
    <property type="entry name" value="LacI"/>
    <property type="match status" value="1"/>
</dbReference>
<dbReference type="Pfam" id="PF00532">
    <property type="entry name" value="Peripla_BP_1"/>
    <property type="match status" value="1"/>
</dbReference>
<dbReference type="PRINTS" id="PR00036">
    <property type="entry name" value="HTHLACI"/>
</dbReference>
<protein>
    <submittedName>
        <fullName evidence="5">LacI family transcriptional regulator</fullName>
    </submittedName>
</protein>
<evidence type="ECO:0000259" key="4">
    <source>
        <dbReference type="PROSITE" id="PS50932"/>
    </source>
</evidence>
<keyword evidence="3" id="KW-0804">Transcription</keyword>
<dbReference type="PROSITE" id="PS00356">
    <property type="entry name" value="HTH_LACI_1"/>
    <property type="match status" value="1"/>
</dbReference>
<comment type="caution">
    <text evidence="5">The sequence shown here is derived from an EMBL/GenBank/DDBJ whole genome shotgun (WGS) entry which is preliminary data.</text>
</comment>
<keyword evidence="6" id="KW-1185">Reference proteome</keyword>
<evidence type="ECO:0000256" key="2">
    <source>
        <dbReference type="ARBA" id="ARBA00023125"/>
    </source>
</evidence>
<reference evidence="5" key="1">
    <citation type="submission" date="2022-04" db="EMBL/GenBank/DDBJ databases">
        <authorList>
            <person name="Seo M.-J."/>
        </authorList>
    </citation>
    <scope>NUCLEOTIDE SEQUENCE</scope>
    <source>
        <strain evidence="5">MBLB2552</strain>
    </source>
</reference>
<accession>A0A9X1Y1R5</accession>
<dbReference type="InterPro" id="IPR028082">
    <property type="entry name" value="Peripla_BP_I"/>
</dbReference>
<dbReference type="Proteomes" id="UP001139534">
    <property type="component" value="Unassembled WGS sequence"/>
</dbReference>
<dbReference type="Gene3D" id="1.10.260.40">
    <property type="entry name" value="lambda repressor-like DNA-binding domains"/>
    <property type="match status" value="1"/>
</dbReference>
<evidence type="ECO:0000256" key="3">
    <source>
        <dbReference type="ARBA" id="ARBA00023163"/>
    </source>
</evidence>
<dbReference type="SMART" id="SM00354">
    <property type="entry name" value="HTH_LACI"/>
    <property type="match status" value="1"/>
</dbReference>
<dbReference type="PANTHER" id="PTHR30146">
    <property type="entry name" value="LACI-RELATED TRANSCRIPTIONAL REPRESSOR"/>
    <property type="match status" value="1"/>
</dbReference>
<dbReference type="AlphaFoldDB" id="A0A9X1Y1R5"/>
<dbReference type="SUPFAM" id="SSF47413">
    <property type="entry name" value="lambda repressor-like DNA-binding domains"/>
    <property type="match status" value="1"/>
</dbReference>
<gene>
    <name evidence="5" type="ORF">M0651_17495</name>
</gene>
<keyword evidence="2" id="KW-0238">DNA-binding</keyword>
<dbReference type="PANTHER" id="PTHR30146:SF147">
    <property type="entry name" value="HTH-TYPE TRANSCRIPTIONAL REGULATOR DEGA"/>
    <property type="match status" value="1"/>
</dbReference>
<dbReference type="GO" id="GO:0000976">
    <property type="term" value="F:transcription cis-regulatory region binding"/>
    <property type="evidence" value="ECO:0007669"/>
    <property type="project" value="TreeGrafter"/>
</dbReference>
<evidence type="ECO:0000313" key="5">
    <source>
        <dbReference type="EMBL" id="MCK8488968.1"/>
    </source>
</evidence>
<evidence type="ECO:0000256" key="1">
    <source>
        <dbReference type="ARBA" id="ARBA00023015"/>
    </source>
</evidence>
<dbReference type="SUPFAM" id="SSF53822">
    <property type="entry name" value="Periplasmic binding protein-like I"/>
    <property type="match status" value="1"/>
</dbReference>
<dbReference type="EMBL" id="JALPRK010000018">
    <property type="protein sequence ID" value="MCK8488968.1"/>
    <property type="molecule type" value="Genomic_DNA"/>
</dbReference>
<keyword evidence="1" id="KW-0805">Transcription regulation</keyword>
<evidence type="ECO:0000313" key="6">
    <source>
        <dbReference type="Proteomes" id="UP001139534"/>
    </source>
</evidence>
<dbReference type="CDD" id="cd01392">
    <property type="entry name" value="HTH_LacI"/>
    <property type="match status" value="1"/>
</dbReference>